<dbReference type="EMBL" id="CAJQUM010000001">
    <property type="protein sequence ID" value="CAG4882577.1"/>
    <property type="molecule type" value="Genomic_DNA"/>
</dbReference>
<feature type="transmembrane region" description="Helical" evidence="1">
    <location>
        <begin position="311"/>
        <end position="331"/>
    </location>
</feature>
<accession>A0A916NGT6</accession>
<name>A0A916NGT6_9PROT</name>
<evidence type="ECO:0000313" key="4">
    <source>
        <dbReference type="EMBL" id="CAG4882577.1"/>
    </source>
</evidence>
<keyword evidence="1" id="KW-0472">Membrane</keyword>
<gene>
    <name evidence="4" type="ORF">GTOL_10459</name>
</gene>
<reference evidence="4" key="1">
    <citation type="submission" date="2021-04" db="EMBL/GenBank/DDBJ databases">
        <authorList>
            <person name="Hornung B."/>
        </authorList>
    </citation>
    <scope>NUCLEOTIDE SEQUENCE</scope>
    <source>
        <strain evidence="4">G5G6</strain>
    </source>
</reference>
<keyword evidence="1" id="KW-1133">Transmembrane helix</keyword>
<evidence type="ECO:0000259" key="2">
    <source>
        <dbReference type="Pfam" id="PF02308"/>
    </source>
</evidence>
<feature type="transmembrane region" description="Helical" evidence="1">
    <location>
        <begin position="340"/>
        <end position="360"/>
    </location>
</feature>
<dbReference type="Pfam" id="PF13194">
    <property type="entry name" value="DUF4010"/>
    <property type="match status" value="1"/>
</dbReference>
<proteinExistence type="predicted"/>
<keyword evidence="1" id="KW-0812">Transmembrane</keyword>
<dbReference type="Proteomes" id="UP000742786">
    <property type="component" value="Unassembled WGS sequence"/>
</dbReference>
<organism evidence="4 5">
    <name type="scientific">Georgfuchsia toluolica</name>
    <dbReference type="NCBI Taxonomy" id="424218"/>
    <lineage>
        <taxon>Bacteria</taxon>
        <taxon>Pseudomonadati</taxon>
        <taxon>Pseudomonadota</taxon>
        <taxon>Betaproteobacteria</taxon>
        <taxon>Nitrosomonadales</taxon>
        <taxon>Sterolibacteriaceae</taxon>
        <taxon>Georgfuchsia</taxon>
    </lineage>
</organism>
<dbReference type="InterPro" id="IPR025105">
    <property type="entry name" value="DUF4010"/>
</dbReference>
<evidence type="ECO:0000313" key="5">
    <source>
        <dbReference type="Proteomes" id="UP000742786"/>
    </source>
</evidence>
<feature type="transmembrane region" description="Helical" evidence="1">
    <location>
        <begin position="210"/>
        <end position="229"/>
    </location>
</feature>
<dbReference type="AlphaFoldDB" id="A0A916NGT6"/>
<feature type="transmembrane region" description="Helical" evidence="1">
    <location>
        <begin position="182"/>
        <end position="203"/>
    </location>
</feature>
<evidence type="ECO:0000259" key="3">
    <source>
        <dbReference type="Pfam" id="PF13194"/>
    </source>
</evidence>
<evidence type="ECO:0000256" key="1">
    <source>
        <dbReference type="SAM" id="Phobius"/>
    </source>
</evidence>
<feature type="domain" description="DUF4010" evidence="3">
    <location>
        <begin position="187"/>
        <end position="396"/>
    </location>
</feature>
<feature type="transmembrane region" description="Helical" evidence="1">
    <location>
        <begin position="120"/>
        <end position="137"/>
    </location>
</feature>
<feature type="transmembrane region" description="Helical" evidence="1">
    <location>
        <begin position="405"/>
        <end position="424"/>
    </location>
</feature>
<sequence>MGKSMEIFSASLSEHLRAFVTSLAIGLLIGLERERKPDAKAGLRTYALVALLGTLAAMLGQETGSGWMLAAGMLVIGAMMMLALTVDPQQEHDPGTTSVIALMTCYALGATVWFGYETLAVMLAIVTTALLYFKAELHGFSRSLTAKDLISILQFAVLSFVILPILPDQNFGPYGALNPHQIWWMVVLISGVSLAGYTALRIVGPRHGPALIGFFGGLVSSTATTMVFARNAKSIPDMTRTAAVVILIASLMVMLRLALFSGVVATALVLPLGMVLGTGLVAGVGITLLSWRGLSRQGEMPMPEVANPTEIRAALTFGLIYGLVLLLSAWLQDIAGARGLYAVALASGLTDVDAITLSTLRMFNLGKLGETQAVIAIALAVVSNICFKAGLALSIGGATLGRHALPGLAAIAIGIGIGMALTFFS</sequence>
<dbReference type="PANTHER" id="PTHR39084:SF1">
    <property type="entry name" value="DUF4010 DOMAIN-CONTAINING PROTEIN"/>
    <property type="match status" value="1"/>
</dbReference>
<feature type="transmembrane region" description="Helical" evidence="1">
    <location>
        <begin position="241"/>
        <end position="260"/>
    </location>
</feature>
<dbReference type="InterPro" id="IPR049177">
    <property type="entry name" value="MgtC_SapB_SrpB_YhiD_N"/>
</dbReference>
<comment type="caution">
    <text evidence="4">The sequence shown here is derived from an EMBL/GenBank/DDBJ whole genome shotgun (WGS) entry which is preliminary data.</text>
</comment>
<feature type="transmembrane region" description="Helical" evidence="1">
    <location>
        <begin position="267"/>
        <end position="291"/>
    </location>
</feature>
<keyword evidence="5" id="KW-1185">Reference proteome</keyword>
<feature type="transmembrane region" description="Helical" evidence="1">
    <location>
        <begin position="66"/>
        <end position="84"/>
    </location>
</feature>
<protein>
    <submittedName>
        <fullName evidence="4">Magnesium transporter MgtC</fullName>
    </submittedName>
</protein>
<dbReference type="Pfam" id="PF02308">
    <property type="entry name" value="MgtC"/>
    <property type="match status" value="1"/>
</dbReference>
<feature type="domain" description="MgtC/SapB/SrpB/YhiD N-terminal" evidence="2">
    <location>
        <begin position="20"/>
        <end position="139"/>
    </location>
</feature>
<feature type="transmembrane region" description="Helical" evidence="1">
    <location>
        <begin position="372"/>
        <end position="393"/>
    </location>
</feature>
<feature type="transmembrane region" description="Helical" evidence="1">
    <location>
        <begin position="149"/>
        <end position="167"/>
    </location>
</feature>
<dbReference type="PANTHER" id="PTHR39084">
    <property type="entry name" value="MEMBRANE PROTEIN-RELATED"/>
    <property type="match status" value="1"/>
</dbReference>